<sequence>MPAGEGGETATPMAVDSSAPNAAAATSPRASSSAKSNGAVPSAGGGDGGGRARRSSSVVVYPEKHDAGKPKVFARQSFVASGEEEEMADTILQARQLAGQRRRSTFNANKKTAREGEIAQVAQNLAARRDSSAAATVNAAAGATANTATAAAGVAVDPADADAVARRRSSVMKLPDNLRALVQQSDASGVQKKTESPYNPQGASDDKAQTTTTDNTATTSSLNNTGSSTASTGSTRGRGWLSNVMTFIRWKKVPNSDRKRASRGGGGEEGGTPGLSPTPGKGGLGKKRRSLLPKQLPEFAGRKQLILDLDETLVHSSFKPVPGADFIMDIMVDGTFYKVFVLKRPGVDAFLERVAKLYEVIIFTASLPQYANPLLDVLDPKGTITSRLFREHCTFHEGYFVKDLTLLRHQSLESTIIVDNSPMAYMFQPENAIDCISWIDDREDTELDVIASFLETIVDVPDVRDLLEFWREGAAVLDNISS</sequence>
<dbReference type="InParanoid" id="D7FHQ5"/>
<dbReference type="Gene3D" id="3.40.50.1000">
    <property type="entry name" value="HAD superfamily/HAD-like"/>
    <property type="match status" value="1"/>
</dbReference>
<dbReference type="PANTHER" id="PTHR12210">
    <property type="entry name" value="DULLARD PROTEIN PHOSPHATASE"/>
    <property type="match status" value="1"/>
</dbReference>
<feature type="region of interest" description="Disordered" evidence="1">
    <location>
        <begin position="252"/>
        <end position="288"/>
    </location>
</feature>
<accession>D7FHQ5</accession>
<dbReference type="EMBL" id="FN649760">
    <property type="protein sequence ID" value="CBJ28610.1"/>
    <property type="molecule type" value="Genomic_DNA"/>
</dbReference>
<dbReference type="NCBIfam" id="TIGR02251">
    <property type="entry name" value="HIF-SF_euk"/>
    <property type="match status" value="1"/>
</dbReference>
<evidence type="ECO:0000313" key="4">
    <source>
        <dbReference type="Proteomes" id="UP000002630"/>
    </source>
</evidence>
<dbReference type="STRING" id="2880.D7FHQ5"/>
<dbReference type="InterPro" id="IPR004274">
    <property type="entry name" value="FCP1_dom"/>
</dbReference>
<feature type="compositionally biased region" description="Gly residues" evidence="1">
    <location>
        <begin position="263"/>
        <end position="273"/>
    </location>
</feature>
<dbReference type="PROSITE" id="PS50969">
    <property type="entry name" value="FCP1"/>
    <property type="match status" value="1"/>
</dbReference>
<dbReference type="GO" id="GO:0016791">
    <property type="term" value="F:phosphatase activity"/>
    <property type="evidence" value="ECO:0007669"/>
    <property type="project" value="InterPro"/>
</dbReference>
<dbReference type="InterPro" id="IPR023214">
    <property type="entry name" value="HAD_sf"/>
</dbReference>
<dbReference type="eggNOG" id="KOG1605">
    <property type="taxonomic scope" value="Eukaryota"/>
</dbReference>
<feature type="region of interest" description="Disordered" evidence="1">
    <location>
        <begin position="1"/>
        <end position="67"/>
    </location>
</feature>
<reference evidence="3 4" key="1">
    <citation type="journal article" date="2010" name="Nature">
        <title>The Ectocarpus genome and the independent evolution of multicellularity in brown algae.</title>
        <authorList>
            <person name="Cock J.M."/>
            <person name="Sterck L."/>
            <person name="Rouze P."/>
            <person name="Scornet D."/>
            <person name="Allen A.E."/>
            <person name="Amoutzias G."/>
            <person name="Anthouard V."/>
            <person name="Artiguenave F."/>
            <person name="Aury J.M."/>
            <person name="Badger J.H."/>
            <person name="Beszteri B."/>
            <person name="Billiau K."/>
            <person name="Bonnet E."/>
            <person name="Bothwell J.H."/>
            <person name="Bowler C."/>
            <person name="Boyen C."/>
            <person name="Brownlee C."/>
            <person name="Carrano C.J."/>
            <person name="Charrier B."/>
            <person name="Cho G.Y."/>
            <person name="Coelho S.M."/>
            <person name="Collen J."/>
            <person name="Corre E."/>
            <person name="Da Silva C."/>
            <person name="Delage L."/>
            <person name="Delaroque N."/>
            <person name="Dittami S.M."/>
            <person name="Doulbeau S."/>
            <person name="Elias M."/>
            <person name="Farnham G."/>
            <person name="Gachon C.M."/>
            <person name="Gschloessl B."/>
            <person name="Heesch S."/>
            <person name="Jabbari K."/>
            <person name="Jubin C."/>
            <person name="Kawai H."/>
            <person name="Kimura K."/>
            <person name="Kloareg B."/>
            <person name="Kupper F.C."/>
            <person name="Lang D."/>
            <person name="Le Bail A."/>
            <person name="Leblanc C."/>
            <person name="Lerouge P."/>
            <person name="Lohr M."/>
            <person name="Lopez P.J."/>
            <person name="Martens C."/>
            <person name="Maumus F."/>
            <person name="Michel G."/>
            <person name="Miranda-Saavedra D."/>
            <person name="Morales J."/>
            <person name="Moreau H."/>
            <person name="Motomura T."/>
            <person name="Nagasato C."/>
            <person name="Napoli C.A."/>
            <person name="Nelson D.R."/>
            <person name="Nyvall-Collen P."/>
            <person name="Peters A.F."/>
            <person name="Pommier C."/>
            <person name="Potin P."/>
            <person name="Poulain J."/>
            <person name="Quesneville H."/>
            <person name="Read B."/>
            <person name="Rensing S.A."/>
            <person name="Ritter A."/>
            <person name="Rousvoal S."/>
            <person name="Samanta M."/>
            <person name="Samson G."/>
            <person name="Schroeder D.C."/>
            <person name="Segurens B."/>
            <person name="Strittmatter M."/>
            <person name="Tonon T."/>
            <person name="Tregear J.W."/>
            <person name="Valentin K."/>
            <person name="von Dassow P."/>
            <person name="Yamagishi T."/>
            <person name="Van de Peer Y."/>
            <person name="Wincker P."/>
        </authorList>
    </citation>
    <scope>NUCLEOTIDE SEQUENCE [LARGE SCALE GENOMIC DNA]</scope>
    <source>
        <strain evidence="4">Ec32 / CCAP1310/4</strain>
    </source>
</reference>
<dbReference type="InterPro" id="IPR011948">
    <property type="entry name" value="Dullard_phosphatase"/>
</dbReference>
<evidence type="ECO:0000256" key="1">
    <source>
        <dbReference type="SAM" id="MobiDB-lite"/>
    </source>
</evidence>
<protein>
    <recommendedName>
        <fullName evidence="2">FCP1 homology domain-containing protein</fullName>
    </recommendedName>
</protein>
<organism evidence="3 4">
    <name type="scientific">Ectocarpus siliculosus</name>
    <name type="common">Brown alga</name>
    <name type="synonym">Conferva siliculosa</name>
    <dbReference type="NCBI Taxonomy" id="2880"/>
    <lineage>
        <taxon>Eukaryota</taxon>
        <taxon>Sar</taxon>
        <taxon>Stramenopiles</taxon>
        <taxon>Ochrophyta</taxon>
        <taxon>PX clade</taxon>
        <taxon>Phaeophyceae</taxon>
        <taxon>Ectocarpales</taxon>
        <taxon>Ectocarpaceae</taxon>
        <taxon>Ectocarpus</taxon>
    </lineage>
</organism>
<proteinExistence type="predicted"/>
<dbReference type="FunFam" id="3.40.50.1000:FF:000093">
    <property type="entry name" value="NLI interacting factor-like phosphatase family protein"/>
    <property type="match status" value="1"/>
</dbReference>
<dbReference type="OrthoDB" id="277011at2759"/>
<feature type="region of interest" description="Disordered" evidence="1">
    <location>
        <begin position="182"/>
        <end position="237"/>
    </location>
</feature>
<feature type="compositionally biased region" description="Low complexity" evidence="1">
    <location>
        <begin position="210"/>
        <end position="235"/>
    </location>
</feature>
<dbReference type="SMART" id="SM00577">
    <property type="entry name" value="CPDc"/>
    <property type="match status" value="1"/>
</dbReference>
<dbReference type="Pfam" id="PF03031">
    <property type="entry name" value="NIF"/>
    <property type="match status" value="1"/>
</dbReference>
<dbReference type="Proteomes" id="UP000002630">
    <property type="component" value="Unassembled WGS sequence"/>
</dbReference>
<feature type="compositionally biased region" description="Low complexity" evidence="1">
    <location>
        <begin position="17"/>
        <end position="42"/>
    </location>
</feature>
<evidence type="ECO:0000259" key="2">
    <source>
        <dbReference type="PROSITE" id="PS50969"/>
    </source>
</evidence>
<keyword evidence="4" id="KW-1185">Reference proteome</keyword>
<dbReference type="InterPro" id="IPR050365">
    <property type="entry name" value="TIM50"/>
</dbReference>
<name>D7FHQ5_ECTSI</name>
<gene>
    <name evidence="3" type="ORF">Esi_0110_0034</name>
</gene>
<dbReference type="InterPro" id="IPR036412">
    <property type="entry name" value="HAD-like_sf"/>
</dbReference>
<dbReference type="AlphaFoldDB" id="D7FHQ5"/>
<dbReference type="SUPFAM" id="SSF56784">
    <property type="entry name" value="HAD-like"/>
    <property type="match status" value="1"/>
</dbReference>
<evidence type="ECO:0000313" key="3">
    <source>
        <dbReference type="EMBL" id="CBJ28610.1"/>
    </source>
</evidence>
<dbReference type="CDD" id="cd07521">
    <property type="entry name" value="HAD_FCP1-like"/>
    <property type="match status" value="1"/>
</dbReference>
<feature type="domain" description="FCP1 homology" evidence="2">
    <location>
        <begin position="298"/>
        <end position="457"/>
    </location>
</feature>